<dbReference type="PANTHER" id="PTHR12110">
    <property type="entry name" value="HYDROXYPYRUVATE ISOMERASE"/>
    <property type="match status" value="1"/>
</dbReference>
<dbReference type="Proteomes" id="UP001597118">
    <property type="component" value="Unassembled WGS sequence"/>
</dbReference>
<dbReference type="InterPro" id="IPR050312">
    <property type="entry name" value="IolE/XylAMocC-like"/>
</dbReference>
<dbReference type="SUPFAM" id="SSF51658">
    <property type="entry name" value="Xylose isomerase-like"/>
    <property type="match status" value="1"/>
</dbReference>
<proteinExistence type="predicted"/>
<sequence>MTFDRRKFLKYSACASASVLVLSKLDVMAKANMKNIGLQLYSLREEFPKLGVEEIISRVAKAGYKFVEPYGYSKKDGFWGKSPKEFKALLNKYKLSTYSGHYDFNFLATTIKHDVLEDYISVAKTLGQKYLVVPHIDHKVFASEKNVKDFAEKLKVVSEIFGKAGIKLVYHNHDFEFKDLGGKTGYDILLKELKPSEMDFEIDLYWAVRAKQDVLKMFKDHPGRFTFWHIKDIRKSDKTKNTEIGNGTIDFGVFLQHAKQAGLKYPIVEQENFEIDPFESITRSVKYLEKI</sequence>
<evidence type="ECO:0000259" key="1">
    <source>
        <dbReference type="Pfam" id="PF01261"/>
    </source>
</evidence>
<dbReference type="Gene3D" id="3.20.20.150">
    <property type="entry name" value="Divalent-metal-dependent TIM barrel enzymes"/>
    <property type="match status" value="1"/>
</dbReference>
<keyword evidence="3" id="KW-1185">Reference proteome</keyword>
<evidence type="ECO:0000313" key="3">
    <source>
        <dbReference type="Proteomes" id="UP001597118"/>
    </source>
</evidence>
<dbReference type="Pfam" id="PF01261">
    <property type="entry name" value="AP_endonuc_2"/>
    <property type="match status" value="1"/>
</dbReference>
<reference evidence="3" key="1">
    <citation type="journal article" date="2019" name="Int. J. Syst. Evol. Microbiol.">
        <title>The Global Catalogue of Microorganisms (GCM) 10K type strain sequencing project: providing services to taxonomists for standard genome sequencing and annotation.</title>
        <authorList>
            <consortium name="The Broad Institute Genomics Platform"/>
            <consortium name="The Broad Institute Genome Sequencing Center for Infectious Disease"/>
            <person name="Wu L."/>
            <person name="Ma J."/>
        </authorList>
    </citation>
    <scope>NUCLEOTIDE SEQUENCE [LARGE SCALE GENOMIC DNA]</scope>
    <source>
        <strain evidence="3">CCUG 53762</strain>
    </source>
</reference>
<dbReference type="PROSITE" id="PS51318">
    <property type="entry name" value="TAT"/>
    <property type="match status" value="1"/>
</dbReference>
<dbReference type="PANTHER" id="PTHR12110:SF41">
    <property type="entry name" value="INOSOSE DEHYDRATASE"/>
    <property type="match status" value="1"/>
</dbReference>
<protein>
    <submittedName>
        <fullName evidence="2">Sugar phosphate isomerase/epimerase family protein</fullName>
    </submittedName>
</protein>
<gene>
    <name evidence="2" type="ORF">ACFSAH_04270</name>
</gene>
<dbReference type="InterPro" id="IPR013022">
    <property type="entry name" value="Xyl_isomerase-like_TIM-brl"/>
</dbReference>
<dbReference type="RefSeq" id="WP_379661458.1">
    <property type="nucleotide sequence ID" value="NZ_JBHUDG010000003.1"/>
</dbReference>
<keyword evidence="2" id="KW-0413">Isomerase</keyword>
<dbReference type="InterPro" id="IPR036237">
    <property type="entry name" value="Xyl_isomerase-like_sf"/>
</dbReference>
<dbReference type="GO" id="GO:0016853">
    <property type="term" value="F:isomerase activity"/>
    <property type="evidence" value="ECO:0007669"/>
    <property type="project" value="UniProtKB-KW"/>
</dbReference>
<dbReference type="EMBL" id="JBHUDG010000003">
    <property type="protein sequence ID" value="MFD1629078.1"/>
    <property type="molecule type" value="Genomic_DNA"/>
</dbReference>
<organism evidence="2 3">
    <name type="scientific">Pseudopedobacter beijingensis</name>
    <dbReference type="NCBI Taxonomy" id="1207056"/>
    <lineage>
        <taxon>Bacteria</taxon>
        <taxon>Pseudomonadati</taxon>
        <taxon>Bacteroidota</taxon>
        <taxon>Sphingobacteriia</taxon>
        <taxon>Sphingobacteriales</taxon>
        <taxon>Sphingobacteriaceae</taxon>
        <taxon>Pseudopedobacter</taxon>
    </lineage>
</organism>
<comment type="caution">
    <text evidence="2">The sequence shown here is derived from an EMBL/GenBank/DDBJ whole genome shotgun (WGS) entry which is preliminary data.</text>
</comment>
<evidence type="ECO:0000313" key="2">
    <source>
        <dbReference type="EMBL" id="MFD1629078.1"/>
    </source>
</evidence>
<dbReference type="InterPro" id="IPR006311">
    <property type="entry name" value="TAT_signal"/>
</dbReference>
<accession>A0ABW4IA26</accession>
<name>A0ABW4IA26_9SPHI</name>
<feature type="domain" description="Xylose isomerase-like TIM barrel" evidence="1">
    <location>
        <begin position="57"/>
        <end position="290"/>
    </location>
</feature>